<organism evidence="2 3">
    <name type="scientific">Catalinimonas alkaloidigena</name>
    <dbReference type="NCBI Taxonomy" id="1075417"/>
    <lineage>
        <taxon>Bacteria</taxon>
        <taxon>Pseudomonadati</taxon>
        <taxon>Bacteroidota</taxon>
        <taxon>Cytophagia</taxon>
        <taxon>Cytophagales</taxon>
        <taxon>Catalimonadaceae</taxon>
        <taxon>Catalinimonas</taxon>
    </lineage>
</organism>
<dbReference type="STRING" id="1075417.SAMN05421823_11299"/>
<dbReference type="PANTHER" id="PTHR34595:SF7">
    <property type="entry name" value="SLL1039 PROTEIN"/>
    <property type="match status" value="1"/>
</dbReference>
<dbReference type="InterPro" id="IPR007296">
    <property type="entry name" value="DUF403"/>
</dbReference>
<name>A0A1G9SBH2_9BACT</name>
<dbReference type="PANTHER" id="PTHR34595">
    <property type="entry name" value="BLR5612 PROTEIN"/>
    <property type="match status" value="1"/>
</dbReference>
<protein>
    <submittedName>
        <fullName evidence="2">Uncharacterized conserved protein, Alpha-E superfamily</fullName>
    </submittedName>
</protein>
<keyword evidence="3" id="KW-1185">Reference proteome</keyword>
<dbReference type="InterPro" id="IPR051680">
    <property type="entry name" value="ATP-dep_Glu-Cys_Ligase-2"/>
</dbReference>
<accession>A0A1G9SBH2</accession>
<feature type="domain" description="DUF403" evidence="1">
    <location>
        <begin position="1"/>
        <end position="301"/>
    </location>
</feature>
<sequence length="303" mass="34522">MGRYVERIEHLSRYINAQYLSSSDTPGSPDKSLMLESMLYMAYATASFNAYSDTRSADRVIFFLTLEPNNPASILNYVGAVRENARGVRDHITTELWESVNRYYHDVNTYTKERISRKGPYEFCKSTMDTTMLIKGVADSTLLRNEVWSMFRAGTHLERALQITQILRSKLNDASKTQGTIAESMNGQHWTALLRSAGSLDMSRHYYGTTPNQEKAYDFLVLNRKSPKSVLYNLERIRFDLEIISGNRPIVPESVEFSAGKLASKISFLTVKEILNEGSSFFDHLIDELVAIGAQLEQQYLTF</sequence>
<dbReference type="AlphaFoldDB" id="A0A1G9SBH2"/>
<dbReference type="Pfam" id="PF04168">
    <property type="entry name" value="Alpha-E"/>
    <property type="match status" value="1"/>
</dbReference>
<dbReference type="EMBL" id="FNFO01000012">
    <property type="protein sequence ID" value="SDM32742.1"/>
    <property type="molecule type" value="Genomic_DNA"/>
</dbReference>
<dbReference type="Proteomes" id="UP000198510">
    <property type="component" value="Unassembled WGS sequence"/>
</dbReference>
<evidence type="ECO:0000313" key="2">
    <source>
        <dbReference type="EMBL" id="SDM32742.1"/>
    </source>
</evidence>
<evidence type="ECO:0000259" key="1">
    <source>
        <dbReference type="Pfam" id="PF04168"/>
    </source>
</evidence>
<reference evidence="2 3" key="1">
    <citation type="submission" date="2016-10" db="EMBL/GenBank/DDBJ databases">
        <authorList>
            <person name="de Groot N.N."/>
        </authorList>
    </citation>
    <scope>NUCLEOTIDE SEQUENCE [LARGE SCALE GENOMIC DNA]</scope>
    <source>
        <strain evidence="2 3">DSM 25186</strain>
    </source>
</reference>
<proteinExistence type="predicted"/>
<gene>
    <name evidence="2" type="ORF">SAMN05421823_11299</name>
</gene>
<evidence type="ECO:0000313" key="3">
    <source>
        <dbReference type="Proteomes" id="UP000198510"/>
    </source>
</evidence>